<gene>
    <name evidence="1" type="ORF">SDC9_69211</name>
</gene>
<reference evidence="1" key="1">
    <citation type="submission" date="2019-08" db="EMBL/GenBank/DDBJ databases">
        <authorList>
            <person name="Kucharzyk K."/>
            <person name="Murdoch R.W."/>
            <person name="Higgins S."/>
            <person name="Loffler F."/>
        </authorList>
    </citation>
    <scope>NUCLEOTIDE SEQUENCE</scope>
</reference>
<comment type="caution">
    <text evidence="1">The sequence shown here is derived from an EMBL/GenBank/DDBJ whole genome shotgun (WGS) entry which is preliminary data.</text>
</comment>
<evidence type="ECO:0000313" key="1">
    <source>
        <dbReference type="EMBL" id="MPM22753.1"/>
    </source>
</evidence>
<protein>
    <submittedName>
        <fullName evidence="1">Uncharacterized protein</fullName>
    </submittedName>
</protein>
<organism evidence="1">
    <name type="scientific">bioreactor metagenome</name>
    <dbReference type="NCBI Taxonomy" id="1076179"/>
    <lineage>
        <taxon>unclassified sequences</taxon>
        <taxon>metagenomes</taxon>
        <taxon>ecological metagenomes</taxon>
    </lineage>
</organism>
<name>A0A644Y858_9ZZZZ</name>
<accession>A0A644Y858</accession>
<dbReference type="AlphaFoldDB" id="A0A644Y858"/>
<dbReference type="EMBL" id="VSSQ01003878">
    <property type="protein sequence ID" value="MPM22753.1"/>
    <property type="molecule type" value="Genomic_DNA"/>
</dbReference>
<sequence length="55" mass="6335">MPQDGTLYLLLNPSELHGADIMMESLYYIFAFIMLKGLQLPITDRVDHLLINNIK</sequence>
<proteinExistence type="predicted"/>